<dbReference type="Gene3D" id="1.20.120.900">
    <property type="entry name" value="Pex19, mPTS binding domain"/>
    <property type="match status" value="1"/>
</dbReference>
<gene>
    <name evidence="1" type="ORF">FRACYDRAFT_155184</name>
</gene>
<dbReference type="PANTHER" id="PTHR12774">
    <property type="entry name" value="PEROXISOMAL BIOGENESIS FACTOR 19"/>
    <property type="match status" value="1"/>
</dbReference>
<dbReference type="AlphaFoldDB" id="A0A1E7FFG2"/>
<dbReference type="GO" id="GO:0045046">
    <property type="term" value="P:protein import into peroxisome membrane"/>
    <property type="evidence" value="ECO:0007669"/>
    <property type="project" value="TreeGrafter"/>
</dbReference>
<dbReference type="EMBL" id="KV784358">
    <property type="protein sequence ID" value="OEU16866.1"/>
    <property type="molecule type" value="Genomic_DNA"/>
</dbReference>
<name>A0A1E7FFG2_9STRA</name>
<dbReference type="InParanoid" id="A0A1E7FFG2"/>
<feature type="non-terminal residue" evidence="1">
    <location>
        <position position="104"/>
    </location>
</feature>
<dbReference type="InterPro" id="IPR038322">
    <property type="entry name" value="Pex19_C_sf"/>
</dbReference>
<dbReference type="GO" id="GO:0033328">
    <property type="term" value="F:peroxisome membrane targeting sequence binding"/>
    <property type="evidence" value="ECO:0007669"/>
    <property type="project" value="TreeGrafter"/>
</dbReference>
<dbReference type="InterPro" id="IPR006708">
    <property type="entry name" value="Pex19"/>
</dbReference>
<dbReference type="KEGG" id="fcy:FRACYDRAFT_155184"/>
<reference evidence="1 2" key="1">
    <citation type="submission" date="2016-09" db="EMBL/GenBank/DDBJ databases">
        <title>Extensive genetic diversity and differential bi-allelic expression allows diatom success in the polar Southern Ocean.</title>
        <authorList>
            <consortium name="DOE Joint Genome Institute"/>
            <person name="Mock T."/>
            <person name="Otillar R.P."/>
            <person name="Strauss J."/>
            <person name="Dupont C."/>
            <person name="Frickenhaus S."/>
            <person name="Maumus F."/>
            <person name="Mcmullan M."/>
            <person name="Sanges R."/>
            <person name="Schmutz J."/>
            <person name="Toseland A."/>
            <person name="Valas R."/>
            <person name="Veluchamy A."/>
            <person name="Ward B.J."/>
            <person name="Allen A."/>
            <person name="Barry K."/>
            <person name="Falciatore A."/>
            <person name="Ferrante M."/>
            <person name="Fortunato A.E."/>
            <person name="Gloeckner G."/>
            <person name="Gruber A."/>
            <person name="Hipkin R."/>
            <person name="Janech M."/>
            <person name="Kroth P."/>
            <person name="Leese F."/>
            <person name="Lindquist E."/>
            <person name="Lyon B.R."/>
            <person name="Martin J."/>
            <person name="Mayer C."/>
            <person name="Parker M."/>
            <person name="Quesneville H."/>
            <person name="Raymond J."/>
            <person name="Uhlig C."/>
            <person name="Valentin K.U."/>
            <person name="Worden A.Z."/>
            <person name="Armbrust E.V."/>
            <person name="Bowler C."/>
            <person name="Green B."/>
            <person name="Moulton V."/>
            <person name="Van Oosterhout C."/>
            <person name="Grigoriev I."/>
        </authorList>
    </citation>
    <scope>NUCLEOTIDE SEQUENCE [LARGE SCALE GENOMIC DNA]</scope>
    <source>
        <strain evidence="1 2">CCMP1102</strain>
    </source>
</reference>
<sequence length="104" mass="12227">MEQLLSKELMYEPMKQVTEKFPLWLEQNKNKISEKEWNQRNNQYGCFQKLVQVYEEQDNDNSSNNNNNNGTTSTGRLLELMQQVQEYGQPPCEIINEIAPGLEL</sequence>
<dbReference type="OrthoDB" id="21292at2759"/>
<organism evidence="1 2">
    <name type="scientific">Fragilariopsis cylindrus CCMP1102</name>
    <dbReference type="NCBI Taxonomy" id="635003"/>
    <lineage>
        <taxon>Eukaryota</taxon>
        <taxon>Sar</taxon>
        <taxon>Stramenopiles</taxon>
        <taxon>Ochrophyta</taxon>
        <taxon>Bacillariophyta</taxon>
        <taxon>Bacillariophyceae</taxon>
        <taxon>Bacillariophycidae</taxon>
        <taxon>Bacillariales</taxon>
        <taxon>Bacillariaceae</taxon>
        <taxon>Fragilariopsis</taxon>
    </lineage>
</organism>
<dbReference type="PANTHER" id="PTHR12774:SF2">
    <property type="entry name" value="PEROXISOMAL BIOGENESIS FACTOR 19"/>
    <property type="match status" value="1"/>
</dbReference>
<keyword evidence="2" id="KW-1185">Reference proteome</keyword>
<dbReference type="Pfam" id="PF04614">
    <property type="entry name" value="Pex19"/>
    <property type="match status" value="1"/>
</dbReference>
<evidence type="ECO:0000313" key="2">
    <source>
        <dbReference type="Proteomes" id="UP000095751"/>
    </source>
</evidence>
<dbReference type="GO" id="GO:0005778">
    <property type="term" value="C:peroxisomal membrane"/>
    <property type="evidence" value="ECO:0007669"/>
    <property type="project" value="TreeGrafter"/>
</dbReference>
<accession>A0A1E7FFG2</accession>
<protein>
    <submittedName>
        <fullName evidence="1">Pex19 protein</fullName>
    </submittedName>
</protein>
<proteinExistence type="predicted"/>
<dbReference type="Proteomes" id="UP000095751">
    <property type="component" value="Unassembled WGS sequence"/>
</dbReference>
<evidence type="ECO:0000313" key="1">
    <source>
        <dbReference type="EMBL" id="OEU16866.1"/>
    </source>
</evidence>